<dbReference type="AlphaFoldDB" id="A0A7X1CIL0"/>
<dbReference type="Pfam" id="PF02839">
    <property type="entry name" value="CBM_5_12"/>
    <property type="match status" value="2"/>
</dbReference>
<keyword evidence="2" id="KW-0119">Carbohydrate metabolism</keyword>
<evidence type="ECO:0000313" key="5">
    <source>
        <dbReference type="EMBL" id="MBC1779099.1"/>
    </source>
</evidence>
<dbReference type="SUPFAM" id="SSF51055">
    <property type="entry name" value="Carbohydrate binding domain"/>
    <property type="match status" value="2"/>
</dbReference>
<accession>A0A7X1CIL0</accession>
<evidence type="ECO:0000256" key="3">
    <source>
        <dbReference type="SAM" id="SignalP"/>
    </source>
</evidence>
<dbReference type="GO" id="GO:0004553">
    <property type="term" value="F:hydrolase activity, hydrolyzing O-glycosyl compounds"/>
    <property type="evidence" value="ECO:0007669"/>
    <property type="project" value="InterPro"/>
</dbReference>
<dbReference type="Gene3D" id="2.10.10.20">
    <property type="entry name" value="Carbohydrate-binding module superfamily 5/12"/>
    <property type="match status" value="2"/>
</dbReference>
<keyword evidence="1" id="KW-0378">Hydrolase</keyword>
<evidence type="ECO:0000259" key="4">
    <source>
        <dbReference type="SMART" id="SM00495"/>
    </source>
</evidence>
<dbReference type="GO" id="GO:0005576">
    <property type="term" value="C:extracellular region"/>
    <property type="evidence" value="ECO:0007669"/>
    <property type="project" value="InterPro"/>
</dbReference>
<dbReference type="Gene3D" id="2.60.40.1170">
    <property type="entry name" value="Mu homology domain, subdomain B"/>
    <property type="match status" value="1"/>
</dbReference>
<feature type="signal peptide" evidence="3">
    <location>
        <begin position="1"/>
        <end position="26"/>
    </location>
</feature>
<dbReference type="CDD" id="cd12215">
    <property type="entry name" value="ChiC_BD"/>
    <property type="match status" value="2"/>
</dbReference>
<feature type="domain" description="Chitin-binding type-3" evidence="4">
    <location>
        <begin position="348"/>
        <end position="390"/>
    </location>
</feature>
<dbReference type="EMBL" id="JAARUV010000002">
    <property type="protein sequence ID" value="MBC1779099.1"/>
    <property type="molecule type" value="Genomic_DNA"/>
</dbReference>
<sequence>MKNNTKIKIALVTASAGLLLSSTGIGTSTPINVLAQTNTVSSQANSKVIALENGNFENPKFNTNHVGLDQKAVPGWNTTASDGRIELQRNGFPGTTAFSGTQWAELNANSNAALYQDIATTPGVKVRWQVAHKGRIGTDKAVVEFGAPNGKMVQQSEMKDGKWSWGVYKGEYIIPEGQTTTRFQFRAVSTANGNISVGNYLDDIQFGTQSILQLTGSFSINSIEVNQDVDYNLHIVNVGGMTAAKNQITIKLPSHLTYTPGTIDTENIVTGTQKYNPSTQELTFEVKTLNRDATADIKIPLKGASVASSVTPNISATYNDQNFDDDTYLATGTNEDSLTITPGTPANWSDWSPTKIYVAGDIVKYNNKYYTAKWWTLGDNPNESAVWQIMNEWIEEWHPLKGYNGGEKVLYEGKIYQAKWWIQGEQPGKSAIWILVQ</sequence>
<proteinExistence type="predicted"/>
<gene>
    <name evidence="5" type="ORF">HCA46_09640</name>
</gene>
<dbReference type="GO" id="GO:0030246">
    <property type="term" value="F:carbohydrate binding"/>
    <property type="evidence" value="ECO:0007669"/>
    <property type="project" value="InterPro"/>
</dbReference>
<dbReference type="InterPro" id="IPR036573">
    <property type="entry name" value="CBM_sf_5/12"/>
</dbReference>
<comment type="caution">
    <text evidence="5">The sequence shown here is derived from an EMBL/GenBank/DDBJ whole genome shotgun (WGS) entry which is preliminary data.</text>
</comment>
<organism evidence="5 6">
    <name type="scientific">Listeria booriae</name>
    <dbReference type="NCBI Taxonomy" id="1552123"/>
    <lineage>
        <taxon>Bacteria</taxon>
        <taxon>Bacillati</taxon>
        <taxon>Bacillota</taxon>
        <taxon>Bacilli</taxon>
        <taxon>Bacillales</taxon>
        <taxon>Listeriaceae</taxon>
        <taxon>Listeria</taxon>
    </lineage>
</organism>
<dbReference type="SMART" id="SM00495">
    <property type="entry name" value="ChtBD3"/>
    <property type="match status" value="2"/>
</dbReference>
<evidence type="ECO:0000313" key="6">
    <source>
        <dbReference type="Proteomes" id="UP000547643"/>
    </source>
</evidence>
<evidence type="ECO:0000256" key="2">
    <source>
        <dbReference type="ARBA" id="ARBA00023326"/>
    </source>
</evidence>
<dbReference type="InterPro" id="IPR003610">
    <property type="entry name" value="CBM5/12"/>
</dbReference>
<protein>
    <recommendedName>
        <fullName evidence="4">Chitin-binding type-3 domain-containing protein</fullName>
    </recommendedName>
</protein>
<dbReference type="GO" id="GO:0000272">
    <property type="term" value="P:polysaccharide catabolic process"/>
    <property type="evidence" value="ECO:0007669"/>
    <property type="project" value="UniProtKB-KW"/>
</dbReference>
<evidence type="ECO:0000256" key="1">
    <source>
        <dbReference type="ARBA" id="ARBA00022801"/>
    </source>
</evidence>
<feature type="chain" id="PRO_5039226658" description="Chitin-binding type-3 domain-containing protein" evidence="3">
    <location>
        <begin position="27"/>
        <end position="437"/>
    </location>
</feature>
<name>A0A7X1CIL0_9LIST</name>
<dbReference type="Proteomes" id="UP000547643">
    <property type="component" value="Unassembled WGS sequence"/>
</dbReference>
<feature type="domain" description="Chitin-binding type-3" evidence="4">
    <location>
        <begin position="394"/>
        <end position="436"/>
    </location>
</feature>
<keyword evidence="3" id="KW-0732">Signal</keyword>
<reference evidence="5 6" key="1">
    <citation type="submission" date="2020-03" db="EMBL/GenBank/DDBJ databases">
        <title>Soil Listeria distribution.</title>
        <authorList>
            <person name="Liao J."/>
            <person name="Wiedmann M."/>
        </authorList>
    </citation>
    <scope>NUCLEOTIDE SEQUENCE [LARGE SCALE GENOMIC DNA]</scope>
    <source>
        <strain evidence="5 6">FSL L7-1017</strain>
    </source>
</reference>
<keyword evidence="2" id="KW-0624">Polysaccharide degradation</keyword>
<dbReference type="RefSeq" id="WP_185495053.1">
    <property type="nucleotide sequence ID" value="NZ_JAARUV010000002.1"/>
</dbReference>